<evidence type="ECO:0000259" key="8">
    <source>
        <dbReference type="Pfam" id="PF00275"/>
    </source>
</evidence>
<feature type="domain" description="Enolpyruvate transferase" evidence="8">
    <location>
        <begin position="8"/>
        <end position="418"/>
    </location>
</feature>
<feature type="binding site" evidence="7">
    <location>
        <position position="22"/>
    </location>
    <ligand>
        <name>3-phosphoshikimate</name>
        <dbReference type="ChEBI" id="CHEBI:145989"/>
    </ligand>
</feature>
<comment type="caution">
    <text evidence="7">Lacks conserved residue(s) required for the propagation of feature annotation.</text>
</comment>
<dbReference type="Proteomes" id="UP001519921">
    <property type="component" value="Unassembled WGS sequence"/>
</dbReference>
<keyword evidence="10" id="KW-1185">Reference proteome</keyword>
<comment type="pathway">
    <text evidence="1 7">Metabolic intermediate biosynthesis; chorismate biosynthesis; chorismate from D-erythrose 4-phosphate and phosphoenolpyruvate: step 6/7.</text>
</comment>
<keyword evidence="3 7" id="KW-0028">Amino-acid biosynthesis</keyword>
<dbReference type="InterPro" id="IPR036968">
    <property type="entry name" value="Enolpyruvate_Tfrase_sf"/>
</dbReference>
<evidence type="ECO:0000256" key="3">
    <source>
        <dbReference type="ARBA" id="ARBA00022605"/>
    </source>
</evidence>
<feature type="binding site" evidence="7">
    <location>
        <position position="167"/>
    </location>
    <ligand>
        <name>3-phosphoshikimate</name>
        <dbReference type="ChEBI" id="CHEBI:145989"/>
    </ligand>
</feature>
<feature type="binding site" evidence="7">
    <location>
        <position position="337"/>
    </location>
    <ligand>
        <name>3-phosphoshikimate</name>
        <dbReference type="ChEBI" id="CHEBI:145989"/>
    </ligand>
</feature>
<feature type="binding site" evidence="7">
    <location>
        <position position="169"/>
    </location>
    <ligand>
        <name>phosphoenolpyruvate</name>
        <dbReference type="ChEBI" id="CHEBI:58702"/>
    </ligand>
</feature>
<dbReference type="PIRSF" id="PIRSF000505">
    <property type="entry name" value="EPSPS"/>
    <property type="match status" value="1"/>
</dbReference>
<organism evidence="9 10">
    <name type="scientific">Clostridium weizhouense</name>
    <dbReference type="NCBI Taxonomy" id="2859781"/>
    <lineage>
        <taxon>Bacteria</taxon>
        <taxon>Bacillati</taxon>
        <taxon>Bacillota</taxon>
        <taxon>Clostridia</taxon>
        <taxon>Eubacteriales</taxon>
        <taxon>Clostridiaceae</taxon>
        <taxon>Clostridium</taxon>
    </lineage>
</organism>
<feature type="binding site" evidence="7">
    <location>
        <position position="341"/>
    </location>
    <ligand>
        <name>phosphoenolpyruvate</name>
        <dbReference type="ChEBI" id="CHEBI:58702"/>
    </ligand>
</feature>
<dbReference type="InterPro" id="IPR023193">
    <property type="entry name" value="EPSP_synthase_CS"/>
</dbReference>
<dbReference type="SUPFAM" id="SSF55205">
    <property type="entry name" value="EPT/RTPC-like"/>
    <property type="match status" value="1"/>
</dbReference>
<keyword evidence="5 7" id="KW-0057">Aromatic amino acid biosynthesis</keyword>
<keyword evidence="7" id="KW-0963">Cytoplasm</keyword>
<feature type="binding site" evidence="7">
    <location>
        <position position="96"/>
    </location>
    <ligand>
        <name>phosphoenolpyruvate</name>
        <dbReference type="ChEBI" id="CHEBI:58702"/>
    </ligand>
</feature>
<comment type="function">
    <text evidence="7">Catalyzes the transfer of the enolpyruvyl moiety of phosphoenolpyruvate (PEP) to the 5-hydroxyl of shikimate-3-phosphate (S3P) to produce enolpyruvyl shikimate-3-phosphate and inorganic phosphate.</text>
</comment>
<dbReference type="Gene3D" id="3.65.10.10">
    <property type="entry name" value="Enolpyruvate transferase domain"/>
    <property type="match status" value="2"/>
</dbReference>
<evidence type="ECO:0000256" key="1">
    <source>
        <dbReference type="ARBA" id="ARBA00004811"/>
    </source>
</evidence>
<comment type="subcellular location">
    <subcellularLocation>
        <location evidence="7">Cytoplasm</location>
    </subcellularLocation>
</comment>
<feature type="binding site" evidence="7">
    <location>
        <position position="21"/>
    </location>
    <ligand>
        <name>phosphoenolpyruvate</name>
        <dbReference type="ChEBI" id="CHEBI:58702"/>
    </ligand>
</feature>
<feature type="binding site" evidence="7">
    <location>
        <position position="310"/>
    </location>
    <ligand>
        <name>3-phosphoshikimate</name>
        <dbReference type="ChEBI" id="CHEBI:145989"/>
    </ligand>
</feature>
<dbReference type="RefSeq" id="WP_219780296.1">
    <property type="nucleotide sequence ID" value="NZ_JAHXPT010000009.1"/>
</dbReference>
<evidence type="ECO:0000313" key="9">
    <source>
        <dbReference type="EMBL" id="MBW6410837.1"/>
    </source>
</evidence>
<feature type="binding site" evidence="7">
    <location>
        <position position="21"/>
    </location>
    <ligand>
        <name>3-phosphoshikimate</name>
        <dbReference type="ChEBI" id="CHEBI:145989"/>
    </ligand>
</feature>
<feature type="binding site" evidence="7">
    <location>
        <position position="384"/>
    </location>
    <ligand>
        <name>phosphoenolpyruvate</name>
        <dbReference type="ChEBI" id="CHEBI:58702"/>
    </ligand>
</feature>
<dbReference type="Pfam" id="PF00275">
    <property type="entry name" value="EPSP_synthase"/>
    <property type="match status" value="1"/>
</dbReference>
<feature type="binding site" evidence="7">
    <location>
        <position position="195"/>
    </location>
    <ligand>
        <name>3-phosphoshikimate</name>
        <dbReference type="ChEBI" id="CHEBI:145989"/>
    </ligand>
</feature>
<dbReference type="InterPro" id="IPR006264">
    <property type="entry name" value="EPSP_synthase"/>
</dbReference>
<protein>
    <recommendedName>
        <fullName evidence="7">3-phosphoshikimate 1-carboxyvinyltransferase</fullName>
        <ecNumber evidence="7">2.5.1.19</ecNumber>
    </recommendedName>
    <alternativeName>
        <fullName evidence="7">5-enolpyruvylshikimate-3-phosphate synthase</fullName>
        <shortName evidence="7">EPSP synthase</shortName>
        <shortName evidence="7">EPSPS</shortName>
    </alternativeName>
</protein>
<evidence type="ECO:0000256" key="4">
    <source>
        <dbReference type="ARBA" id="ARBA00022679"/>
    </source>
</evidence>
<evidence type="ECO:0000256" key="5">
    <source>
        <dbReference type="ARBA" id="ARBA00023141"/>
    </source>
</evidence>
<evidence type="ECO:0000256" key="6">
    <source>
        <dbReference type="ARBA" id="ARBA00044633"/>
    </source>
</evidence>
<keyword evidence="4 7" id="KW-0808">Transferase</keyword>
<sequence length="433" mass="48021">MGNLKLHPTKLKGKVTIPPSKSMAHRAVICAALGDGVSKIENIDYSDDIIATINAMVSLGAKITKNEDHLEIIGLKSEQGQKNIEYQRVIDCNESGSTLRFLVPIAALFEGCNRFIGRGNLGKRPLDTYYDIFDKQDIKYCYSKDTLDLNTEGKLKPGEFELKGNISSQFITGLLFALPLLDGDSKIIITTELESKGYIDLTLSAMRDFGIEIINNDYKSFEIMGNQTYKSRNYRVEGDYSQAAFFLVGDVLSNNIIIDGLKLDSLQGDKEVIDILERMGMKLIKYSDGILGKTDRNLKSTIIDASQCPDIIPVISLAASLSEGTTEIINAGRLRIKECDRLTAVRSELNKLGANITEKEDGLIINGVKKLKGGTNVWSHKDHRIAMTLAIASTVCEEPIILEDYECVSKSYPKFFDDFKVLGGKFDEWNVGK</sequence>
<feature type="binding site" evidence="7">
    <location>
        <position position="410"/>
    </location>
    <ligand>
        <name>phosphoenolpyruvate</name>
        <dbReference type="ChEBI" id="CHEBI:58702"/>
    </ligand>
</feature>
<proteinExistence type="inferred from homology"/>
<comment type="caution">
    <text evidence="9">The sequence shown here is derived from an EMBL/GenBank/DDBJ whole genome shotgun (WGS) entry which is preliminary data.</text>
</comment>
<comment type="subunit">
    <text evidence="7">Monomer.</text>
</comment>
<reference evidence="9 10" key="1">
    <citation type="submission" date="2021-07" db="EMBL/GenBank/DDBJ databases">
        <title>Clostridium weizhouense sp. nov., an anaerobic bacterium isolated from activated sludge of Petroleum wastewater.</title>
        <authorList>
            <person name="Li Q."/>
        </authorList>
    </citation>
    <scope>NUCLEOTIDE SEQUENCE [LARGE SCALE GENOMIC DNA]</scope>
    <source>
        <strain evidence="9 10">YB-6</strain>
    </source>
</reference>
<feature type="binding site" evidence="7">
    <location>
        <position position="26"/>
    </location>
    <ligand>
        <name>3-phosphoshikimate</name>
        <dbReference type="ChEBI" id="CHEBI:145989"/>
    </ligand>
</feature>
<accession>A0ABS7AQ91</accession>
<feature type="binding site" evidence="7">
    <location>
        <position position="168"/>
    </location>
    <ligand>
        <name>3-phosphoshikimate</name>
        <dbReference type="ChEBI" id="CHEBI:145989"/>
    </ligand>
</feature>
<dbReference type="PANTHER" id="PTHR21090:SF5">
    <property type="entry name" value="PENTAFUNCTIONAL AROM POLYPEPTIDE"/>
    <property type="match status" value="1"/>
</dbReference>
<feature type="binding site" evidence="7">
    <location>
        <position position="169"/>
    </location>
    <ligand>
        <name>3-phosphoshikimate</name>
        <dbReference type="ChEBI" id="CHEBI:145989"/>
    </ligand>
</feature>
<dbReference type="PANTHER" id="PTHR21090">
    <property type="entry name" value="AROM/DEHYDROQUINATE SYNTHASE"/>
    <property type="match status" value="1"/>
</dbReference>
<gene>
    <name evidence="7 9" type="primary">aroA</name>
    <name evidence="9" type="ORF">KYD98_12100</name>
</gene>
<dbReference type="EC" id="2.5.1.19" evidence="7"/>
<dbReference type="CDD" id="cd01556">
    <property type="entry name" value="EPSP_synthase"/>
    <property type="match status" value="1"/>
</dbReference>
<name>A0ABS7AQ91_9CLOT</name>
<comment type="similarity">
    <text evidence="2 7">Belongs to the EPSP synthase family.</text>
</comment>
<evidence type="ECO:0000256" key="7">
    <source>
        <dbReference type="HAMAP-Rule" id="MF_00210"/>
    </source>
</evidence>
<dbReference type="EMBL" id="JAHXPT010000009">
    <property type="protein sequence ID" value="MBW6410837.1"/>
    <property type="molecule type" value="Genomic_DNA"/>
</dbReference>
<dbReference type="GO" id="GO:0003866">
    <property type="term" value="F:3-phosphoshikimate 1-carboxyvinyltransferase activity"/>
    <property type="evidence" value="ECO:0007669"/>
    <property type="project" value="UniProtKB-EC"/>
</dbReference>
<dbReference type="InterPro" id="IPR013792">
    <property type="entry name" value="RNA3'P_cycl/enolpyr_Trfase_a/b"/>
</dbReference>
<evidence type="ECO:0000256" key="2">
    <source>
        <dbReference type="ARBA" id="ARBA00009948"/>
    </source>
</evidence>
<feature type="binding site" evidence="7">
    <location>
        <position position="124"/>
    </location>
    <ligand>
        <name>phosphoenolpyruvate</name>
        <dbReference type="ChEBI" id="CHEBI:58702"/>
    </ligand>
</feature>
<dbReference type="HAMAP" id="MF_00210">
    <property type="entry name" value="EPSP_synth"/>
    <property type="match status" value="1"/>
</dbReference>
<dbReference type="InterPro" id="IPR001986">
    <property type="entry name" value="Enolpyruvate_Tfrase_dom"/>
</dbReference>
<dbReference type="NCBIfam" id="TIGR01356">
    <property type="entry name" value="aroA"/>
    <property type="match status" value="1"/>
</dbReference>
<feature type="active site" description="Proton acceptor" evidence="7">
    <location>
        <position position="310"/>
    </location>
</feature>
<comment type="catalytic activity">
    <reaction evidence="6">
        <text>3-phosphoshikimate + phosphoenolpyruvate = 5-O-(1-carboxyvinyl)-3-phosphoshikimate + phosphate</text>
        <dbReference type="Rhea" id="RHEA:21256"/>
        <dbReference type="ChEBI" id="CHEBI:43474"/>
        <dbReference type="ChEBI" id="CHEBI:57701"/>
        <dbReference type="ChEBI" id="CHEBI:58702"/>
        <dbReference type="ChEBI" id="CHEBI:145989"/>
        <dbReference type="EC" id="2.5.1.19"/>
    </reaction>
    <physiologicalReaction direction="left-to-right" evidence="6">
        <dbReference type="Rhea" id="RHEA:21257"/>
    </physiologicalReaction>
</comment>
<evidence type="ECO:0000313" key="10">
    <source>
        <dbReference type="Proteomes" id="UP001519921"/>
    </source>
</evidence>
<dbReference type="PROSITE" id="PS00885">
    <property type="entry name" value="EPSP_SYNTHASE_2"/>
    <property type="match status" value="1"/>
</dbReference>